<proteinExistence type="predicted"/>
<dbReference type="EMBL" id="JAGGKI010000023">
    <property type="protein sequence ID" value="MBP1896353.1"/>
    <property type="molecule type" value="Genomic_DNA"/>
</dbReference>
<dbReference type="Proteomes" id="UP000706926">
    <property type="component" value="Unassembled WGS sequence"/>
</dbReference>
<gene>
    <name evidence="1" type="ORF">J2Z18_005483</name>
</gene>
<keyword evidence="2" id="KW-1185">Reference proteome</keyword>
<name>A0ABS4FJB9_9BACL</name>
<comment type="caution">
    <text evidence="1">The sequence shown here is derived from an EMBL/GenBank/DDBJ whole genome shotgun (WGS) entry which is preliminary data.</text>
</comment>
<sequence>MYFYIMQIYNMVRTLVYRPGSCVKDRLNRLVMGGGSIRENRVDCMVYIH</sequence>
<protein>
    <submittedName>
        <fullName evidence="1">Uncharacterized protein</fullName>
    </submittedName>
</protein>
<organism evidence="1 2">
    <name type="scientific">Paenibacillus lactis</name>
    <dbReference type="NCBI Taxonomy" id="228574"/>
    <lineage>
        <taxon>Bacteria</taxon>
        <taxon>Bacillati</taxon>
        <taxon>Bacillota</taxon>
        <taxon>Bacilli</taxon>
        <taxon>Bacillales</taxon>
        <taxon>Paenibacillaceae</taxon>
        <taxon>Paenibacillus</taxon>
    </lineage>
</organism>
<evidence type="ECO:0000313" key="2">
    <source>
        <dbReference type="Proteomes" id="UP000706926"/>
    </source>
</evidence>
<reference evidence="1 2" key="1">
    <citation type="submission" date="2021-03" db="EMBL/GenBank/DDBJ databases">
        <title>Genomic Encyclopedia of Type Strains, Phase IV (KMG-IV): sequencing the most valuable type-strain genomes for metagenomic binning, comparative biology and taxonomic classification.</title>
        <authorList>
            <person name="Goeker M."/>
        </authorList>
    </citation>
    <scope>NUCLEOTIDE SEQUENCE [LARGE SCALE GENOMIC DNA]</scope>
    <source>
        <strain evidence="1 2">DSM 15596</strain>
    </source>
</reference>
<evidence type="ECO:0000313" key="1">
    <source>
        <dbReference type="EMBL" id="MBP1896353.1"/>
    </source>
</evidence>
<accession>A0ABS4FJB9</accession>